<keyword evidence="10" id="KW-0007">Acetylation</keyword>
<organism evidence="13 14">
    <name type="scientific">Anguilla anguilla</name>
    <name type="common">European freshwater eel</name>
    <name type="synonym">Muraena anguilla</name>
    <dbReference type="NCBI Taxonomy" id="7936"/>
    <lineage>
        <taxon>Eukaryota</taxon>
        <taxon>Metazoa</taxon>
        <taxon>Chordata</taxon>
        <taxon>Craniata</taxon>
        <taxon>Vertebrata</taxon>
        <taxon>Euteleostomi</taxon>
        <taxon>Actinopterygii</taxon>
        <taxon>Neopterygii</taxon>
        <taxon>Teleostei</taxon>
        <taxon>Anguilliformes</taxon>
        <taxon>Anguillidae</taxon>
        <taxon>Anguilla</taxon>
    </lineage>
</organism>
<dbReference type="Proteomes" id="UP001044222">
    <property type="component" value="Chromosome 10"/>
</dbReference>
<feature type="region of interest" description="Disordered" evidence="12">
    <location>
        <begin position="149"/>
        <end position="179"/>
    </location>
</feature>
<evidence type="ECO:0000256" key="2">
    <source>
        <dbReference type="ARBA" id="ARBA00009487"/>
    </source>
</evidence>
<evidence type="ECO:0000256" key="1">
    <source>
        <dbReference type="ARBA" id="ARBA00002637"/>
    </source>
</evidence>
<keyword evidence="8" id="KW-0677">Repeat</keyword>
<reference evidence="13" key="1">
    <citation type="submission" date="2021-01" db="EMBL/GenBank/DDBJ databases">
        <title>A chromosome-scale assembly of European eel, Anguilla anguilla.</title>
        <authorList>
            <person name="Henkel C."/>
            <person name="Jong-Raadsen S.A."/>
            <person name="Dufour S."/>
            <person name="Weltzien F.-A."/>
            <person name="Palstra A.P."/>
            <person name="Pelster B."/>
            <person name="Spaink H.P."/>
            <person name="Van Den Thillart G.E."/>
            <person name="Jansen H."/>
            <person name="Zahm M."/>
            <person name="Klopp C."/>
            <person name="Cedric C."/>
            <person name="Louis A."/>
            <person name="Berthelot C."/>
            <person name="Parey E."/>
            <person name="Roest Crollius H."/>
            <person name="Montfort J."/>
            <person name="Robinson-Rechavi M."/>
            <person name="Bucao C."/>
            <person name="Bouchez O."/>
            <person name="Gislard M."/>
            <person name="Lluch J."/>
            <person name="Milhes M."/>
            <person name="Lampietro C."/>
            <person name="Lopez Roques C."/>
            <person name="Donnadieu C."/>
            <person name="Braasch I."/>
            <person name="Desvignes T."/>
            <person name="Postlethwait J."/>
            <person name="Bobe J."/>
            <person name="Guiguen Y."/>
            <person name="Dirks R."/>
        </authorList>
    </citation>
    <scope>NUCLEOTIDE SEQUENCE</scope>
    <source>
        <strain evidence="13">Tag_6206</strain>
        <tissue evidence="13">Liver</tissue>
    </source>
</reference>
<evidence type="ECO:0000256" key="8">
    <source>
        <dbReference type="ARBA" id="ARBA00022737"/>
    </source>
</evidence>
<evidence type="ECO:0000256" key="3">
    <source>
        <dbReference type="ARBA" id="ARBA00017619"/>
    </source>
</evidence>
<evidence type="ECO:0000313" key="14">
    <source>
        <dbReference type="Proteomes" id="UP001044222"/>
    </source>
</evidence>
<dbReference type="PANTHER" id="PTHR10077:SF0">
    <property type="entry name" value="CALPASTATIN"/>
    <property type="match status" value="1"/>
</dbReference>
<dbReference type="PANTHER" id="PTHR10077">
    <property type="entry name" value="CALPASTATIN"/>
    <property type="match status" value="1"/>
</dbReference>
<keyword evidence="6" id="KW-0646">Protease inhibitor</keyword>
<feature type="region of interest" description="Disordered" evidence="12">
    <location>
        <begin position="1"/>
        <end position="38"/>
    </location>
</feature>
<evidence type="ECO:0000256" key="9">
    <source>
        <dbReference type="ARBA" id="ARBA00022843"/>
    </source>
</evidence>
<keyword evidence="9" id="KW-0832">Ubl conjugation</keyword>
<evidence type="ECO:0000256" key="6">
    <source>
        <dbReference type="ARBA" id="ARBA00022690"/>
    </source>
</evidence>
<gene>
    <name evidence="13" type="ORF">ANANG_G00194850</name>
</gene>
<evidence type="ECO:0000256" key="7">
    <source>
        <dbReference type="ARBA" id="ARBA00022704"/>
    </source>
</evidence>
<dbReference type="AlphaFoldDB" id="A0A9D3M1R9"/>
<comment type="function">
    <text evidence="1">Specific inhibition of calpain (calcium-dependent cysteine protease). Plays a key role in postmortem tenderization of meat and have been proposed to be involved in muscle protein degradation in living tissue.</text>
</comment>
<evidence type="ECO:0000256" key="4">
    <source>
        <dbReference type="ARBA" id="ARBA00022499"/>
    </source>
</evidence>
<name>A0A9D3M1R9_ANGAN</name>
<protein>
    <recommendedName>
        <fullName evidence="3">Calpastatin</fullName>
    </recommendedName>
    <alternativeName>
        <fullName evidence="11">Calpain inhibitor</fullName>
    </alternativeName>
</protein>
<proteinExistence type="inferred from homology"/>
<keyword evidence="7" id="KW-0789">Thiol protease inhibitor</keyword>
<evidence type="ECO:0000256" key="12">
    <source>
        <dbReference type="SAM" id="MobiDB-lite"/>
    </source>
</evidence>
<dbReference type="GO" id="GO:0005737">
    <property type="term" value="C:cytoplasm"/>
    <property type="evidence" value="ECO:0007669"/>
    <property type="project" value="TreeGrafter"/>
</dbReference>
<dbReference type="GO" id="GO:0010859">
    <property type="term" value="F:calcium-dependent cysteine-type endopeptidase inhibitor activity"/>
    <property type="evidence" value="ECO:0007669"/>
    <property type="project" value="TreeGrafter"/>
</dbReference>
<evidence type="ECO:0000256" key="10">
    <source>
        <dbReference type="ARBA" id="ARBA00022990"/>
    </source>
</evidence>
<dbReference type="InterPro" id="IPR001259">
    <property type="entry name" value="Prot_inh_calpain"/>
</dbReference>
<feature type="compositionally biased region" description="Basic residues" evidence="12">
    <location>
        <begin position="1"/>
        <end position="17"/>
    </location>
</feature>
<keyword evidence="14" id="KW-1185">Reference proteome</keyword>
<accession>A0A9D3M1R9</accession>
<evidence type="ECO:0000256" key="5">
    <source>
        <dbReference type="ARBA" id="ARBA00022553"/>
    </source>
</evidence>
<keyword evidence="4" id="KW-1017">Isopeptide bond</keyword>
<sequence length="403" mass="43267">MPSKSRKHSRKRRRQAQRKAQAAAQVGPGGTPAAPSVAPVANGCPAPAEVVKIEDAVVNKSVPVEKTNDSPQVVPKSLSNDGALEALSAGFTKSAPIAPAEEPGSVPLDALNALSDILGSQEPEPEPPKIDPADIISERTLVTEEEAVLVGEDEDTIPPDYRFTENGTDLPPPKEEPSMDSGAALDILSGDFAAVPGAPPKQPCLEALDMLDGDFAAPAQVGLTSTPESALDLVLGSTTELGPTPNSPHHSATKLAPAFTPELASDSSSEVNPDSTAMLAPDLVPDSTSELVLGCTPELEPVAVKDRIQRRSRQTYQPIRPLLMRPLVSSPVALLQPFPVTQLCRPWWRTHLPLLTCQETWCRLKVKFLQEAWLTLSRDRRTERRRDKAPDFIHVSHLNEGKD</sequence>
<dbReference type="EMBL" id="JAFIRN010000010">
    <property type="protein sequence ID" value="KAG5840994.1"/>
    <property type="molecule type" value="Genomic_DNA"/>
</dbReference>
<evidence type="ECO:0000313" key="13">
    <source>
        <dbReference type="EMBL" id="KAG5840994.1"/>
    </source>
</evidence>
<evidence type="ECO:0000256" key="11">
    <source>
        <dbReference type="ARBA" id="ARBA00033013"/>
    </source>
</evidence>
<comment type="similarity">
    <text evidence="2">Belongs to the protease inhibitor I27 (calpastatin) family.</text>
</comment>
<keyword evidence="5" id="KW-0597">Phosphoprotein</keyword>
<dbReference type="Pfam" id="PF00748">
    <property type="entry name" value="Calpain_inhib"/>
    <property type="match status" value="1"/>
</dbReference>
<comment type="caution">
    <text evidence="13">The sequence shown here is derived from an EMBL/GenBank/DDBJ whole genome shotgun (WGS) entry which is preliminary data.</text>
</comment>
<dbReference type="InterPro" id="IPR026998">
    <property type="entry name" value="Calpastatin"/>
</dbReference>